<name>A0A6S6RX81_9BACT</name>
<feature type="domain" description="DUF4296" evidence="1">
    <location>
        <begin position="32"/>
        <end position="115"/>
    </location>
</feature>
<protein>
    <recommendedName>
        <fullName evidence="1">DUF4296 domain-containing protein</fullName>
    </recommendedName>
</protein>
<accession>A0A6S6RX81</accession>
<dbReference type="AlphaFoldDB" id="A0A6S6RX81"/>
<dbReference type="Pfam" id="PF14129">
    <property type="entry name" value="DUF4296"/>
    <property type="match status" value="1"/>
</dbReference>
<dbReference type="InterPro" id="IPR025381">
    <property type="entry name" value="DUF4296"/>
</dbReference>
<organism evidence="2">
    <name type="scientific">uncultured Aureispira sp</name>
    <dbReference type="NCBI Taxonomy" id="1331704"/>
    <lineage>
        <taxon>Bacteria</taxon>
        <taxon>Pseudomonadati</taxon>
        <taxon>Bacteroidota</taxon>
        <taxon>Saprospiria</taxon>
        <taxon>Saprospirales</taxon>
        <taxon>Saprospiraceae</taxon>
        <taxon>Aureispira</taxon>
        <taxon>environmental samples</taxon>
    </lineage>
</organism>
<dbReference type="EMBL" id="CACVAQ010000066">
    <property type="protein sequence ID" value="CAA6801650.1"/>
    <property type="molecule type" value="Genomic_DNA"/>
</dbReference>
<proteinExistence type="predicted"/>
<evidence type="ECO:0000259" key="1">
    <source>
        <dbReference type="Pfam" id="PF14129"/>
    </source>
</evidence>
<reference evidence="2" key="1">
    <citation type="submission" date="2020-01" db="EMBL/GenBank/DDBJ databases">
        <authorList>
            <person name="Meier V. D."/>
            <person name="Meier V D."/>
        </authorList>
    </citation>
    <scope>NUCLEOTIDE SEQUENCE</scope>
    <source>
        <strain evidence="2">HLG_WM_MAG_10</strain>
    </source>
</reference>
<dbReference type="PROSITE" id="PS51257">
    <property type="entry name" value="PROKAR_LIPOPROTEIN"/>
    <property type="match status" value="1"/>
</dbReference>
<gene>
    <name evidence="2" type="ORF">HELGO_WM31135</name>
</gene>
<evidence type="ECO:0000313" key="2">
    <source>
        <dbReference type="EMBL" id="CAA6801650.1"/>
    </source>
</evidence>
<sequence>MNRRTTYKKIGSMAALVALLFTSCYEIIPVEKSLLSEEELIPILKDIHIAEALLTETVDRRKKDSLARFYYGQIFELHQVDSATFNKSMHAYFTDPPALDSLYQEVIDAIGEEKKTLLGDKKAPKREK</sequence>